<feature type="compositionally biased region" description="Basic and acidic residues" evidence="1">
    <location>
        <begin position="25"/>
        <end position="42"/>
    </location>
</feature>
<sequence>MTAPSDAGDVDVAPPFPVGRIVSHSFDERANTIRRTVERHSEGLNTVDTPALSQASSIAGSSDSLATPSESSGSRHGQREADRASHTATHGTASSLAPAESTSSRTAAPPAIFALFPAHVGAQFAQSHMAQEGHAGKRGSKHALGSTALCLDGAAGIDIRGRAIGHLGTYPPDIDSLSADTLTGGVPTPSETGAKAQAGISPDDVIARVGKIRDDLYASRSHARTRG</sequence>
<proteinExistence type="predicted"/>
<accession>A0AAJ0MJ33</accession>
<organism evidence="2 3">
    <name type="scientific">Lasiosphaeria hispida</name>
    <dbReference type="NCBI Taxonomy" id="260671"/>
    <lineage>
        <taxon>Eukaryota</taxon>
        <taxon>Fungi</taxon>
        <taxon>Dikarya</taxon>
        <taxon>Ascomycota</taxon>
        <taxon>Pezizomycotina</taxon>
        <taxon>Sordariomycetes</taxon>
        <taxon>Sordariomycetidae</taxon>
        <taxon>Sordariales</taxon>
        <taxon>Lasiosphaeriaceae</taxon>
        <taxon>Lasiosphaeria</taxon>
    </lineage>
</organism>
<feature type="region of interest" description="Disordered" evidence="1">
    <location>
        <begin position="1"/>
        <end position="104"/>
    </location>
</feature>
<comment type="caution">
    <text evidence="2">The sequence shown here is derived from an EMBL/GenBank/DDBJ whole genome shotgun (WGS) entry which is preliminary data.</text>
</comment>
<keyword evidence="3" id="KW-1185">Reference proteome</keyword>
<feature type="compositionally biased region" description="Polar residues" evidence="1">
    <location>
        <begin position="86"/>
        <end position="104"/>
    </location>
</feature>
<dbReference type="Proteomes" id="UP001275084">
    <property type="component" value="Unassembled WGS sequence"/>
</dbReference>
<gene>
    <name evidence="2" type="ORF">B0T25DRAFT_512595</name>
</gene>
<evidence type="ECO:0000313" key="2">
    <source>
        <dbReference type="EMBL" id="KAK3362374.1"/>
    </source>
</evidence>
<protein>
    <submittedName>
        <fullName evidence="2">Uncharacterized protein</fullName>
    </submittedName>
</protein>
<dbReference type="EMBL" id="JAUIQD010000001">
    <property type="protein sequence ID" value="KAK3362374.1"/>
    <property type="molecule type" value="Genomic_DNA"/>
</dbReference>
<evidence type="ECO:0000313" key="3">
    <source>
        <dbReference type="Proteomes" id="UP001275084"/>
    </source>
</evidence>
<feature type="compositionally biased region" description="Low complexity" evidence="1">
    <location>
        <begin position="51"/>
        <end position="66"/>
    </location>
</feature>
<evidence type="ECO:0000256" key="1">
    <source>
        <dbReference type="SAM" id="MobiDB-lite"/>
    </source>
</evidence>
<reference evidence="2" key="2">
    <citation type="submission" date="2023-06" db="EMBL/GenBank/DDBJ databases">
        <authorList>
            <consortium name="Lawrence Berkeley National Laboratory"/>
            <person name="Haridas S."/>
            <person name="Hensen N."/>
            <person name="Bonometti L."/>
            <person name="Westerberg I."/>
            <person name="Brannstrom I.O."/>
            <person name="Guillou S."/>
            <person name="Cros-Aarteil S."/>
            <person name="Calhoun S."/>
            <person name="Kuo A."/>
            <person name="Mondo S."/>
            <person name="Pangilinan J."/>
            <person name="Riley R."/>
            <person name="Labutti K."/>
            <person name="Andreopoulos B."/>
            <person name="Lipzen A."/>
            <person name="Chen C."/>
            <person name="Yanf M."/>
            <person name="Daum C."/>
            <person name="Ng V."/>
            <person name="Clum A."/>
            <person name="Steindorff A."/>
            <person name="Ohm R."/>
            <person name="Martin F."/>
            <person name="Silar P."/>
            <person name="Natvig D."/>
            <person name="Lalanne C."/>
            <person name="Gautier V."/>
            <person name="Ament-Velasquez S.L."/>
            <person name="Kruys A."/>
            <person name="Hutchinson M.I."/>
            <person name="Powell A.J."/>
            <person name="Barry K."/>
            <person name="Miller A.N."/>
            <person name="Grigoriev I.V."/>
            <person name="Debuchy R."/>
            <person name="Gladieux P."/>
            <person name="Thoren M.H."/>
            <person name="Johannesson H."/>
        </authorList>
    </citation>
    <scope>NUCLEOTIDE SEQUENCE</scope>
    <source>
        <strain evidence="2">CBS 955.72</strain>
    </source>
</reference>
<dbReference type="AlphaFoldDB" id="A0AAJ0MJ33"/>
<name>A0AAJ0MJ33_9PEZI</name>
<reference evidence="2" key="1">
    <citation type="journal article" date="2023" name="Mol. Phylogenet. Evol.">
        <title>Genome-scale phylogeny and comparative genomics of the fungal order Sordariales.</title>
        <authorList>
            <person name="Hensen N."/>
            <person name="Bonometti L."/>
            <person name="Westerberg I."/>
            <person name="Brannstrom I.O."/>
            <person name="Guillou S."/>
            <person name="Cros-Aarteil S."/>
            <person name="Calhoun S."/>
            <person name="Haridas S."/>
            <person name="Kuo A."/>
            <person name="Mondo S."/>
            <person name="Pangilinan J."/>
            <person name="Riley R."/>
            <person name="LaButti K."/>
            <person name="Andreopoulos B."/>
            <person name="Lipzen A."/>
            <person name="Chen C."/>
            <person name="Yan M."/>
            <person name="Daum C."/>
            <person name="Ng V."/>
            <person name="Clum A."/>
            <person name="Steindorff A."/>
            <person name="Ohm R.A."/>
            <person name="Martin F."/>
            <person name="Silar P."/>
            <person name="Natvig D.O."/>
            <person name="Lalanne C."/>
            <person name="Gautier V."/>
            <person name="Ament-Velasquez S.L."/>
            <person name="Kruys A."/>
            <person name="Hutchinson M.I."/>
            <person name="Powell A.J."/>
            <person name="Barry K."/>
            <person name="Miller A.N."/>
            <person name="Grigoriev I.V."/>
            <person name="Debuchy R."/>
            <person name="Gladieux P."/>
            <person name="Hiltunen Thoren M."/>
            <person name="Johannesson H."/>
        </authorList>
    </citation>
    <scope>NUCLEOTIDE SEQUENCE</scope>
    <source>
        <strain evidence="2">CBS 955.72</strain>
    </source>
</reference>